<dbReference type="NCBIfam" id="TIGR03054">
    <property type="entry name" value="photo_alph_chp1"/>
    <property type="match status" value="1"/>
</dbReference>
<protein>
    <recommendedName>
        <fullName evidence="4">Photosynthetic complex assembly protein</fullName>
    </recommendedName>
</protein>
<dbReference type="RefSeq" id="WP_104520868.1">
    <property type="nucleotide sequence ID" value="NZ_NHRY01000226.1"/>
</dbReference>
<dbReference type="Proteomes" id="UP000239724">
    <property type="component" value="Unassembled WGS sequence"/>
</dbReference>
<reference evidence="2 3" key="1">
    <citation type="journal article" date="2018" name="Arch. Microbiol.">
        <title>New insights into the metabolic potential of the phototrophic purple bacterium Rhodopila globiformis DSM 161(T) from its draft genome sequence and evidence for a vanadium-dependent nitrogenase.</title>
        <authorList>
            <person name="Imhoff J.F."/>
            <person name="Rahn T."/>
            <person name="Kunzel S."/>
            <person name="Neulinger S.C."/>
        </authorList>
    </citation>
    <scope>NUCLEOTIDE SEQUENCE [LARGE SCALE GENOMIC DNA]</scope>
    <source>
        <strain evidence="2 3">DSM 161</strain>
    </source>
</reference>
<organism evidence="2 3">
    <name type="scientific">Rhodopila globiformis</name>
    <name type="common">Rhodopseudomonas globiformis</name>
    <dbReference type="NCBI Taxonomy" id="1071"/>
    <lineage>
        <taxon>Bacteria</taxon>
        <taxon>Pseudomonadati</taxon>
        <taxon>Pseudomonadota</taxon>
        <taxon>Alphaproteobacteria</taxon>
        <taxon>Acetobacterales</taxon>
        <taxon>Acetobacteraceae</taxon>
        <taxon>Rhodopila</taxon>
    </lineage>
</organism>
<sequence>MRPHGHERPAGPATGRPSAALAIGPPAVAAVLVAGSLLGVFLAPHDAAHRSAPPGPVAQQRLLRFADRPDEAVVVTDASDGRVVAVITGASGFLRGTLSGLARIRMTQGLGPAIPFRLTSYVNRRLTLSDPATGQTIELEAFGATNEAVFARLLASDAASSADTGDGAEAGPTPGATR</sequence>
<accession>A0A2S6N4H1</accession>
<keyword evidence="1" id="KW-1133">Transmembrane helix</keyword>
<keyword evidence="3" id="KW-1185">Reference proteome</keyword>
<evidence type="ECO:0000313" key="3">
    <source>
        <dbReference type="Proteomes" id="UP000239724"/>
    </source>
</evidence>
<comment type="caution">
    <text evidence="2">The sequence shown here is derived from an EMBL/GenBank/DDBJ whole genome shotgun (WGS) entry which is preliminary data.</text>
</comment>
<dbReference type="InterPro" id="IPR017495">
    <property type="entry name" value="PuhC"/>
</dbReference>
<feature type="transmembrane region" description="Helical" evidence="1">
    <location>
        <begin position="20"/>
        <end position="43"/>
    </location>
</feature>
<keyword evidence="1" id="KW-0472">Membrane</keyword>
<gene>
    <name evidence="2" type="ORF">CCS01_21480</name>
</gene>
<dbReference type="OrthoDB" id="7848123at2"/>
<dbReference type="AlphaFoldDB" id="A0A2S6N4H1"/>
<dbReference type="EMBL" id="NHRY01000226">
    <property type="protein sequence ID" value="PPQ29515.1"/>
    <property type="molecule type" value="Genomic_DNA"/>
</dbReference>
<evidence type="ECO:0008006" key="4">
    <source>
        <dbReference type="Google" id="ProtNLM"/>
    </source>
</evidence>
<proteinExistence type="predicted"/>
<evidence type="ECO:0000256" key="1">
    <source>
        <dbReference type="SAM" id="Phobius"/>
    </source>
</evidence>
<keyword evidence="1" id="KW-0812">Transmembrane</keyword>
<name>A0A2S6N4H1_RHOGL</name>
<evidence type="ECO:0000313" key="2">
    <source>
        <dbReference type="EMBL" id="PPQ29515.1"/>
    </source>
</evidence>